<dbReference type="Pfam" id="PF02901">
    <property type="entry name" value="PFL-like"/>
    <property type="match status" value="1"/>
</dbReference>
<name>A0A7C5JZF5_THELI</name>
<comment type="caution">
    <text evidence="2">The sequence shown here is derived from an EMBL/GenBank/DDBJ whole genome shotgun (WGS) entry which is preliminary data.</text>
</comment>
<reference evidence="2" key="1">
    <citation type="journal article" date="2020" name="mSystems">
        <title>Genome- and Community-Level Interaction Insights into Carbon Utilization and Element Cycling Functions of Hydrothermarchaeota in Hydrothermal Sediment.</title>
        <authorList>
            <person name="Zhou Z."/>
            <person name="Liu Y."/>
            <person name="Xu W."/>
            <person name="Pan J."/>
            <person name="Luo Z.H."/>
            <person name="Li M."/>
        </authorList>
    </citation>
    <scope>NUCLEOTIDE SEQUENCE [LARGE SCALE GENOMIC DNA]</scope>
    <source>
        <strain evidence="2">HyVt-93</strain>
    </source>
</reference>
<dbReference type="PROSITE" id="PS51554">
    <property type="entry name" value="PFL"/>
    <property type="match status" value="1"/>
</dbReference>
<dbReference type="EMBL" id="DRTU01000269">
    <property type="protein sequence ID" value="HHI01120.1"/>
    <property type="molecule type" value="Genomic_DNA"/>
</dbReference>
<dbReference type="Proteomes" id="UP000886217">
    <property type="component" value="Unassembled WGS sequence"/>
</dbReference>
<proteinExistence type="predicted"/>
<accession>A0A7C5JZF5</accession>
<dbReference type="AlphaFoldDB" id="A0A7C5JZF5"/>
<dbReference type="GO" id="GO:0003824">
    <property type="term" value="F:catalytic activity"/>
    <property type="evidence" value="ECO:0007669"/>
    <property type="project" value="InterPro"/>
</dbReference>
<dbReference type="SUPFAM" id="SSF51998">
    <property type="entry name" value="PFL-like glycyl radical enzymes"/>
    <property type="match status" value="1"/>
</dbReference>
<evidence type="ECO:0000313" key="2">
    <source>
        <dbReference type="EMBL" id="HHI01120.1"/>
    </source>
</evidence>
<evidence type="ECO:0000259" key="1">
    <source>
        <dbReference type="PROSITE" id="PS51554"/>
    </source>
</evidence>
<feature type="domain" description="PFL" evidence="1">
    <location>
        <begin position="1"/>
        <end position="61"/>
    </location>
</feature>
<sequence length="61" mass="6945">MDRIEKLVGNLAKPPRLSVERAKLYTDSMRNTEGEPMILRQAKALKNILENIPIQILDGEL</sequence>
<organism evidence="2">
    <name type="scientific">Thermococcus litoralis</name>
    <dbReference type="NCBI Taxonomy" id="2265"/>
    <lineage>
        <taxon>Archaea</taxon>
        <taxon>Methanobacteriati</taxon>
        <taxon>Methanobacteriota</taxon>
        <taxon>Thermococci</taxon>
        <taxon>Thermococcales</taxon>
        <taxon>Thermococcaceae</taxon>
        <taxon>Thermococcus</taxon>
    </lineage>
</organism>
<dbReference type="Gene3D" id="3.20.70.20">
    <property type="match status" value="1"/>
</dbReference>
<protein>
    <recommendedName>
        <fullName evidence="1">PFL domain-containing protein</fullName>
    </recommendedName>
</protein>
<dbReference type="InterPro" id="IPR004184">
    <property type="entry name" value="PFL_dom"/>
</dbReference>
<gene>
    <name evidence="2" type="ORF">ENL40_06625</name>
</gene>